<dbReference type="AlphaFoldDB" id="A0A5D4GRF8"/>
<gene>
    <name evidence="3" type="ORF">FY036_13755</name>
</gene>
<reference evidence="3 4" key="2">
    <citation type="submission" date="2019-09" db="EMBL/GenBank/DDBJ databases">
        <title>Mesorhizobium sp. MaA-C15 isolated from Microcystis aeruginosa.</title>
        <authorList>
            <person name="Jeong S.E."/>
            <person name="Jin H.M."/>
            <person name="Jeon C.O."/>
        </authorList>
    </citation>
    <scope>NUCLEOTIDE SEQUENCE [LARGE SCALE GENOMIC DNA]</scope>
    <source>
        <strain evidence="3 4">MaA-C15</strain>
    </source>
</reference>
<name>A0A5D4GRF8_9HYPH</name>
<evidence type="ECO:0000256" key="1">
    <source>
        <dbReference type="ARBA" id="ARBA00008791"/>
    </source>
</evidence>
<dbReference type="PANTHER" id="PTHR46268:SF15">
    <property type="entry name" value="UNIVERSAL STRESS PROTEIN HP_0031"/>
    <property type="match status" value="1"/>
</dbReference>
<comment type="similarity">
    <text evidence="1">Belongs to the universal stress protein A family.</text>
</comment>
<protein>
    <submittedName>
        <fullName evidence="3">Universal stress protein</fullName>
    </submittedName>
</protein>
<evidence type="ECO:0000313" key="4">
    <source>
        <dbReference type="Proteomes" id="UP000323258"/>
    </source>
</evidence>
<feature type="domain" description="UspA" evidence="2">
    <location>
        <begin position="157"/>
        <end position="267"/>
    </location>
</feature>
<dbReference type="Proteomes" id="UP000323258">
    <property type="component" value="Unassembled WGS sequence"/>
</dbReference>
<dbReference type="Gene3D" id="3.40.50.12370">
    <property type="match status" value="1"/>
</dbReference>
<evidence type="ECO:0000313" key="3">
    <source>
        <dbReference type="EMBL" id="TYR31346.1"/>
    </source>
</evidence>
<dbReference type="EMBL" id="VSZS01000064">
    <property type="protein sequence ID" value="TYR31346.1"/>
    <property type="molecule type" value="Genomic_DNA"/>
</dbReference>
<organism evidence="3 4">
    <name type="scientific">Neoaquamicrobium microcysteis</name>
    <dbReference type="NCBI Taxonomy" id="2682781"/>
    <lineage>
        <taxon>Bacteria</taxon>
        <taxon>Pseudomonadati</taxon>
        <taxon>Pseudomonadota</taxon>
        <taxon>Alphaproteobacteria</taxon>
        <taxon>Hyphomicrobiales</taxon>
        <taxon>Phyllobacteriaceae</taxon>
        <taxon>Neoaquamicrobium</taxon>
    </lineage>
</organism>
<dbReference type="PANTHER" id="PTHR46268">
    <property type="entry name" value="STRESS RESPONSE PROTEIN NHAX"/>
    <property type="match status" value="1"/>
</dbReference>
<comment type="caution">
    <text evidence="3">The sequence shown here is derived from an EMBL/GenBank/DDBJ whole genome shotgun (WGS) entry which is preliminary data.</text>
</comment>
<dbReference type="Pfam" id="PF00582">
    <property type="entry name" value="Usp"/>
    <property type="match status" value="1"/>
</dbReference>
<proteinExistence type="inferred from homology"/>
<dbReference type="InterPro" id="IPR006016">
    <property type="entry name" value="UspA"/>
</dbReference>
<accession>A0A5D4GRF8</accession>
<evidence type="ECO:0000259" key="2">
    <source>
        <dbReference type="Pfam" id="PF00582"/>
    </source>
</evidence>
<dbReference type="OrthoDB" id="9804721at2"/>
<reference evidence="3 4" key="1">
    <citation type="submission" date="2019-08" db="EMBL/GenBank/DDBJ databases">
        <authorList>
            <person name="Seo Y.L."/>
        </authorList>
    </citation>
    <scope>NUCLEOTIDE SEQUENCE [LARGE SCALE GENOMIC DNA]</scope>
    <source>
        <strain evidence="3 4">MaA-C15</strain>
    </source>
</reference>
<dbReference type="RefSeq" id="WP_148915319.1">
    <property type="nucleotide sequence ID" value="NZ_VSZS01000064.1"/>
</dbReference>
<sequence length="276" mass="30041">MLKDLLIYLPSYPRPVSRSALRRAIDFARRMEAHATCIVGETTVPPPVAFHPYGVDLETRLAERQREVHQTARSELAAFEEEASRVGLAHEGRIVKSAYGEEDDQLLAAARLHSLTVVPMPEDAEASADLVQTLVFEAGRPVLVLPEGGSETFSLDDVVVAWDGTRAAARAVADAMPLLERAAKVRIVTVGRDKPLPEHGSAHDLATHLRRNGIKATAQEEERGSRSVGGALDQAAGKADLMVMGAFGHSRIRDFFLGGATRHVLREPRRATLLSH</sequence>
<keyword evidence="4" id="KW-1185">Reference proteome</keyword>
<dbReference type="SUPFAM" id="SSF52402">
    <property type="entry name" value="Adenine nucleotide alpha hydrolases-like"/>
    <property type="match status" value="2"/>
</dbReference>